<name>A0A3N5BBJ3_9BACL</name>
<organism evidence="1 2">
    <name type="scientific">Abyssicoccus albus</name>
    <dbReference type="NCBI Taxonomy" id="1817405"/>
    <lineage>
        <taxon>Bacteria</taxon>
        <taxon>Bacillati</taxon>
        <taxon>Bacillota</taxon>
        <taxon>Bacilli</taxon>
        <taxon>Bacillales</taxon>
        <taxon>Abyssicoccaceae</taxon>
    </lineage>
</organism>
<dbReference type="EMBL" id="RKRK01000006">
    <property type="protein sequence ID" value="RPF54763.1"/>
    <property type="molecule type" value="Genomic_DNA"/>
</dbReference>
<reference evidence="1 2" key="1">
    <citation type="submission" date="2018-11" db="EMBL/GenBank/DDBJ databases">
        <title>Genomic Encyclopedia of Type Strains, Phase IV (KMG-IV): sequencing the most valuable type-strain genomes for metagenomic binning, comparative biology and taxonomic classification.</title>
        <authorList>
            <person name="Goeker M."/>
        </authorList>
    </citation>
    <scope>NUCLEOTIDE SEQUENCE [LARGE SCALE GENOMIC DNA]</scope>
    <source>
        <strain evidence="1 2">DSM 29158</strain>
    </source>
</reference>
<evidence type="ECO:0000313" key="1">
    <source>
        <dbReference type="EMBL" id="RPF54763.1"/>
    </source>
</evidence>
<dbReference type="AlphaFoldDB" id="A0A3N5BBJ3"/>
<comment type="caution">
    <text evidence="1">The sequence shown here is derived from an EMBL/GenBank/DDBJ whole genome shotgun (WGS) entry which is preliminary data.</text>
</comment>
<protein>
    <submittedName>
        <fullName evidence="1">Uncharacterized protein</fullName>
    </submittedName>
</protein>
<keyword evidence="2" id="KW-1185">Reference proteome</keyword>
<sequence length="204" mass="23166">MLLILPSLYTDIEGGIKMELYTFQTITLEELLTNAEEYRGGADRITIGSTDGEVTVKYEENKATIEGDYDLKSTKFRVDTYETITDKTKLENVLKIYETPNGEVRTKMHDGVALEKLIREQCTGYKLLKVHVLDSKGDILGTLFDSSKGGRLVPEGTELEEPVNNSCTEDEKLEKLKENLKKSDYPYWYISSAVELFAQNLKED</sequence>
<accession>A0A3N5BBJ3</accession>
<evidence type="ECO:0000313" key="2">
    <source>
        <dbReference type="Proteomes" id="UP000277108"/>
    </source>
</evidence>
<proteinExistence type="predicted"/>
<gene>
    <name evidence="1" type="ORF">EDD62_1724</name>
</gene>
<dbReference type="Proteomes" id="UP000277108">
    <property type="component" value="Unassembled WGS sequence"/>
</dbReference>